<dbReference type="EMBL" id="CP045699">
    <property type="protein sequence ID" value="QGA65928.1"/>
    <property type="molecule type" value="Genomic_DNA"/>
</dbReference>
<evidence type="ECO:0000313" key="4">
    <source>
        <dbReference type="EMBL" id="QGA65928.1"/>
    </source>
</evidence>
<organism evidence="4 5">
    <name type="scientific">Vibrio algicola</name>
    <dbReference type="NCBI Taxonomy" id="2662262"/>
    <lineage>
        <taxon>Bacteria</taxon>
        <taxon>Pseudomonadati</taxon>
        <taxon>Pseudomonadota</taxon>
        <taxon>Gammaproteobacteria</taxon>
        <taxon>Vibrionales</taxon>
        <taxon>Vibrionaceae</taxon>
        <taxon>Vibrio</taxon>
    </lineage>
</organism>
<feature type="compositionally biased region" description="Polar residues" evidence="1">
    <location>
        <begin position="258"/>
        <end position="269"/>
    </location>
</feature>
<protein>
    <recommendedName>
        <fullName evidence="3">Ysc84 actin-binding domain-containing protein</fullName>
    </recommendedName>
</protein>
<feature type="region of interest" description="Disordered" evidence="1">
    <location>
        <begin position="191"/>
        <end position="284"/>
    </location>
</feature>
<dbReference type="RefSeq" id="WP_153448066.1">
    <property type="nucleotide sequence ID" value="NZ_CP045699.1"/>
</dbReference>
<keyword evidence="5" id="KW-1185">Reference proteome</keyword>
<evidence type="ECO:0000256" key="2">
    <source>
        <dbReference type="SAM" id="SignalP"/>
    </source>
</evidence>
<evidence type="ECO:0000256" key="1">
    <source>
        <dbReference type="SAM" id="MobiDB-lite"/>
    </source>
</evidence>
<gene>
    <name evidence="4" type="ORF">GFB47_11390</name>
</gene>
<dbReference type="Proteomes" id="UP000348942">
    <property type="component" value="Chromosome 1"/>
</dbReference>
<name>A0A5Q0TFH9_9VIBR</name>
<evidence type="ECO:0000259" key="3">
    <source>
        <dbReference type="Pfam" id="PF04366"/>
    </source>
</evidence>
<reference evidence="4 5" key="1">
    <citation type="submission" date="2019-10" db="EMBL/GenBank/DDBJ databases">
        <title>Vibrio sp. nov., isolated from Coralline algae surface.</title>
        <authorList>
            <person name="Geng Y."/>
            <person name="Zhang X."/>
        </authorList>
    </citation>
    <scope>NUCLEOTIDE SEQUENCE [LARGE SCALE GENOMIC DNA]</scope>
    <source>
        <strain evidence="4 5">SM1977</strain>
    </source>
</reference>
<feature type="compositionally biased region" description="Basic and acidic residues" evidence="1">
    <location>
        <begin position="274"/>
        <end position="284"/>
    </location>
</feature>
<feature type="chain" id="PRO_5024462875" description="Ysc84 actin-binding domain-containing protein" evidence="2">
    <location>
        <begin position="25"/>
        <end position="284"/>
    </location>
</feature>
<accession>A0A5Q0TFH9</accession>
<dbReference type="CDD" id="cd11524">
    <property type="entry name" value="SYLF"/>
    <property type="match status" value="1"/>
</dbReference>
<dbReference type="AlphaFoldDB" id="A0A5Q0TFH9"/>
<proteinExistence type="predicted"/>
<feature type="compositionally biased region" description="Low complexity" evidence="1">
    <location>
        <begin position="229"/>
        <end position="245"/>
    </location>
</feature>
<dbReference type="InterPro" id="IPR007461">
    <property type="entry name" value="Ysc84_actin-binding"/>
</dbReference>
<keyword evidence="2" id="KW-0732">Signal</keyword>
<feature type="domain" description="Ysc84 actin-binding" evidence="3">
    <location>
        <begin position="90"/>
        <end position="189"/>
    </location>
</feature>
<evidence type="ECO:0000313" key="5">
    <source>
        <dbReference type="Proteomes" id="UP000348942"/>
    </source>
</evidence>
<feature type="signal peptide" evidence="2">
    <location>
        <begin position="1"/>
        <end position="24"/>
    </location>
</feature>
<sequence length="284" mass="29880">MKPLKQLMLALMMGITLWSVTASADSYTDSLINFKRSPQTEKLFSSAYGFAVFPTIGKAAFFIGGAYGTGQVYRGVYPELELLGESTMSQLSIGYSFGGEGYSEIIFFKNKHALDNFTQGKFAFSAQTSAVALNIGANAQVGTTGNSATAGQSGTEQSTAASYVNDMAIFTATKGGLIIDASVAGQKFSFTPKQQSSEATEKAQAADVNNDDDQVATEPSKANDEAPSDADSSSVDSVSQDNNNAAQQQEVVDAPSTEAIQETDVTPPQANKPAESEKATDTLK</sequence>
<dbReference type="Pfam" id="PF04366">
    <property type="entry name" value="Ysc84"/>
    <property type="match status" value="1"/>
</dbReference>